<feature type="compositionally biased region" description="Basic and acidic residues" evidence="1">
    <location>
        <begin position="1"/>
        <end position="10"/>
    </location>
</feature>
<dbReference type="AlphaFoldDB" id="A0AAD5NRK1"/>
<dbReference type="PANTHER" id="PTHR37610:SF97">
    <property type="entry name" value="RETROTRANSPOSON GAG DOMAIN-CONTAINING PROTEIN"/>
    <property type="match status" value="1"/>
</dbReference>
<comment type="caution">
    <text evidence="3">The sequence shown here is derived from an EMBL/GenBank/DDBJ whole genome shotgun (WGS) entry which is preliminary data.</text>
</comment>
<name>A0AAD5NRK1_ACENE</name>
<gene>
    <name evidence="3" type="ORF">LWI28_026454</name>
</gene>
<feature type="region of interest" description="Disordered" evidence="1">
    <location>
        <begin position="1"/>
        <end position="25"/>
    </location>
</feature>
<accession>A0AAD5NRK1</accession>
<organism evidence="3 4">
    <name type="scientific">Acer negundo</name>
    <name type="common">Box elder</name>
    <dbReference type="NCBI Taxonomy" id="4023"/>
    <lineage>
        <taxon>Eukaryota</taxon>
        <taxon>Viridiplantae</taxon>
        <taxon>Streptophyta</taxon>
        <taxon>Embryophyta</taxon>
        <taxon>Tracheophyta</taxon>
        <taxon>Spermatophyta</taxon>
        <taxon>Magnoliopsida</taxon>
        <taxon>eudicotyledons</taxon>
        <taxon>Gunneridae</taxon>
        <taxon>Pentapetalae</taxon>
        <taxon>rosids</taxon>
        <taxon>malvids</taxon>
        <taxon>Sapindales</taxon>
        <taxon>Sapindaceae</taxon>
        <taxon>Hippocastanoideae</taxon>
        <taxon>Acereae</taxon>
        <taxon>Acer</taxon>
    </lineage>
</organism>
<dbReference type="Pfam" id="PF14244">
    <property type="entry name" value="Retrotran_gag_3"/>
    <property type="match status" value="1"/>
</dbReference>
<sequence>MAKNDERILEPTKPSTNKYEDPSDPFYLHHSDQPSLIFVTQLLTQHNYPILSHAMLIALTTKNKDEFVDGTITKPPFTSAKEYK</sequence>
<reference evidence="3" key="1">
    <citation type="journal article" date="2022" name="Plant J.">
        <title>Strategies of tolerance reflected in two North American maple genomes.</title>
        <authorList>
            <person name="McEvoy S.L."/>
            <person name="Sezen U.U."/>
            <person name="Trouern-Trend A."/>
            <person name="McMahon S.M."/>
            <person name="Schaberg P.G."/>
            <person name="Yang J."/>
            <person name="Wegrzyn J.L."/>
            <person name="Swenson N.G."/>
        </authorList>
    </citation>
    <scope>NUCLEOTIDE SEQUENCE</scope>
    <source>
        <strain evidence="3">91603</strain>
    </source>
</reference>
<evidence type="ECO:0000259" key="2">
    <source>
        <dbReference type="Pfam" id="PF14244"/>
    </source>
</evidence>
<dbReference type="PANTHER" id="PTHR37610">
    <property type="entry name" value="CCHC-TYPE DOMAIN-CONTAINING PROTEIN"/>
    <property type="match status" value="1"/>
</dbReference>
<evidence type="ECO:0000313" key="4">
    <source>
        <dbReference type="Proteomes" id="UP001064489"/>
    </source>
</evidence>
<reference evidence="3" key="2">
    <citation type="submission" date="2023-02" db="EMBL/GenBank/DDBJ databases">
        <authorList>
            <person name="Swenson N.G."/>
            <person name="Wegrzyn J.L."/>
            <person name="Mcevoy S.L."/>
        </authorList>
    </citation>
    <scope>NUCLEOTIDE SEQUENCE</scope>
    <source>
        <strain evidence="3">91603</strain>
        <tissue evidence="3">Leaf</tissue>
    </source>
</reference>
<dbReference type="EMBL" id="JAJSOW010000102">
    <property type="protein sequence ID" value="KAI9178435.1"/>
    <property type="molecule type" value="Genomic_DNA"/>
</dbReference>
<protein>
    <recommendedName>
        <fullName evidence="2">Retrotransposon Copia-like N-terminal domain-containing protein</fullName>
    </recommendedName>
</protein>
<dbReference type="InterPro" id="IPR029472">
    <property type="entry name" value="Copia-like_N"/>
</dbReference>
<dbReference type="Proteomes" id="UP001064489">
    <property type="component" value="Chromosome 5"/>
</dbReference>
<keyword evidence="4" id="KW-1185">Reference proteome</keyword>
<feature type="domain" description="Retrotransposon Copia-like N-terminal" evidence="2">
    <location>
        <begin position="29"/>
        <end position="76"/>
    </location>
</feature>
<proteinExistence type="predicted"/>
<evidence type="ECO:0000313" key="3">
    <source>
        <dbReference type="EMBL" id="KAI9178435.1"/>
    </source>
</evidence>
<evidence type="ECO:0000256" key="1">
    <source>
        <dbReference type="SAM" id="MobiDB-lite"/>
    </source>
</evidence>